<dbReference type="Proteomes" id="UP000295418">
    <property type="component" value="Unassembled WGS sequence"/>
</dbReference>
<feature type="domain" description="Carbohydrate kinase FGGY N-terminal" evidence="5">
    <location>
        <begin position="4"/>
        <end position="243"/>
    </location>
</feature>
<dbReference type="Gene3D" id="3.30.420.40">
    <property type="match status" value="2"/>
</dbReference>
<dbReference type="InterPro" id="IPR043129">
    <property type="entry name" value="ATPase_NBD"/>
</dbReference>
<keyword evidence="8" id="KW-1185">Reference proteome</keyword>
<reference evidence="7 8" key="1">
    <citation type="submission" date="2019-03" db="EMBL/GenBank/DDBJ databases">
        <authorList>
            <person name="Kim M.K.M."/>
        </authorList>
    </citation>
    <scope>NUCLEOTIDE SEQUENCE [LARGE SCALE GENOMIC DNA]</scope>
    <source>
        <strain evidence="7 8">18JY21-1</strain>
    </source>
</reference>
<evidence type="ECO:0000256" key="2">
    <source>
        <dbReference type="ARBA" id="ARBA00022679"/>
    </source>
</evidence>
<dbReference type="InterPro" id="IPR018485">
    <property type="entry name" value="FGGY_C"/>
</dbReference>
<evidence type="ECO:0000259" key="6">
    <source>
        <dbReference type="Pfam" id="PF02782"/>
    </source>
</evidence>
<dbReference type="CDD" id="cd07773">
    <property type="entry name" value="ASKHA_NBD_FGGY_FK"/>
    <property type="match status" value="1"/>
</dbReference>
<feature type="domain" description="Carbohydrate kinase FGGY C-terminal" evidence="6">
    <location>
        <begin position="256"/>
        <end position="444"/>
    </location>
</feature>
<gene>
    <name evidence="7" type="ORF">E0485_16105</name>
</gene>
<evidence type="ECO:0000313" key="7">
    <source>
        <dbReference type="EMBL" id="TCZ75896.1"/>
    </source>
</evidence>
<dbReference type="GO" id="GO:0005975">
    <property type="term" value="P:carbohydrate metabolic process"/>
    <property type="evidence" value="ECO:0007669"/>
    <property type="project" value="InterPro"/>
</dbReference>
<sequence length="500" mass="54575">MKLMGVDVGTTNIKAGLFDYHGSAVKLASRSTPTRQTEEGYYYYDPEELWNTVAAVIQEAAQSAAGEEIVSVGIASMAEAGLLVDRHTGAARSHMIPWFDTRTMEQIEQIKQAGDPLERFAASGLRANFKQGLSKILWLRDRGGVDLQDTKWLSMGDYIAYRLTGRMATDYSLAARTFLYRIDRKCWDESWIRQFGLSPDMFPEALPAGTPLGTVLPEMAAGLGLSKQTTVAIAGHDHVCASLSVGAVTPGIVFDSMGTAETLVGMLSERPLGEAEYATGLSYGCHVVPDRYFWMGGINASGASVEWLRSKLSGSELMSYERMSEMLSHTKQEPSGILYYPYLSGSGAPNPDPQAKAAFIGLTKSHEQGDMLRAVLEGTSYELESIRLKAEQIAGEDIEHLIAVGGGTRNRHWMNIKADVTGCRITVSQVVEATLLGAAITAGIGVGVYKDANEAAASIREEQRNIVEPHAANHAAYKRIFNQGYMPLQAPLRQYYNLHE</sequence>
<dbReference type="GO" id="GO:0016301">
    <property type="term" value="F:kinase activity"/>
    <property type="evidence" value="ECO:0007669"/>
    <property type="project" value="UniProtKB-KW"/>
</dbReference>
<dbReference type="InterPro" id="IPR018484">
    <property type="entry name" value="FGGY_N"/>
</dbReference>
<dbReference type="AlphaFoldDB" id="A0A4R4E806"/>
<dbReference type="Pfam" id="PF00370">
    <property type="entry name" value="FGGY_N"/>
    <property type="match status" value="1"/>
</dbReference>
<keyword evidence="2 4" id="KW-0808">Transferase</keyword>
<proteinExistence type="inferred from homology"/>
<evidence type="ECO:0000256" key="4">
    <source>
        <dbReference type="RuleBase" id="RU003733"/>
    </source>
</evidence>
<evidence type="ECO:0000313" key="8">
    <source>
        <dbReference type="Proteomes" id="UP000295418"/>
    </source>
</evidence>
<dbReference type="GO" id="GO:0016773">
    <property type="term" value="F:phosphotransferase activity, alcohol group as acceptor"/>
    <property type="evidence" value="ECO:0007669"/>
    <property type="project" value="InterPro"/>
</dbReference>
<keyword evidence="3 4" id="KW-0418">Kinase</keyword>
<dbReference type="InterPro" id="IPR000577">
    <property type="entry name" value="Carb_kinase_FGGY"/>
</dbReference>
<dbReference type="InterPro" id="IPR018483">
    <property type="entry name" value="Carb_kinase_FGGY_CS"/>
</dbReference>
<evidence type="ECO:0000256" key="3">
    <source>
        <dbReference type="ARBA" id="ARBA00022777"/>
    </source>
</evidence>
<dbReference type="EMBL" id="SKFG01000016">
    <property type="protein sequence ID" value="TCZ75896.1"/>
    <property type="molecule type" value="Genomic_DNA"/>
</dbReference>
<dbReference type="OrthoDB" id="9805576at2"/>
<organism evidence="7 8">
    <name type="scientific">Paenibacillus albiflavus</name>
    <dbReference type="NCBI Taxonomy" id="2545760"/>
    <lineage>
        <taxon>Bacteria</taxon>
        <taxon>Bacillati</taxon>
        <taxon>Bacillota</taxon>
        <taxon>Bacilli</taxon>
        <taxon>Bacillales</taxon>
        <taxon>Paenibacillaceae</taxon>
        <taxon>Paenibacillus</taxon>
    </lineage>
</organism>
<dbReference type="RefSeq" id="WP_132419085.1">
    <property type="nucleotide sequence ID" value="NZ_SKFG01000016.1"/>
</dbReference>
<dbReference type="PIRSF" id="PIRSF000538">
    <property type="entry name" value="GlpK"/>
    <property type="match status" value="1"/>
</dbReference>
<dbReference type="PROSITE" id="PS00445">
    <property type="entry name" value="FGGY_KINASES_2"/>
    <property type="match status" value="1"/>
</dbReference>
<dbReference type="Pfam" id="PF02782">
    <property type="entry name" value="FGGY_C"/>
    <property type="match status" value="1"/>
</dbReference>
<accession>A0A4R4E806</accession>
<name>A0A4R4E806_9BACL</name>
<evidence type="ECO:0000259" key="5">
    <source>
        <dbReference type="Pfam" id="PF00370"/>
    </source>
</evidence>
<dbReference type="PANTHER" id="PTHR43095:SF5">
    <property type="entry name" value="XYLULOSE KINASE"/>
    <property type="match status" value="1"/>
</dbReference>
<dbReference type="InterPro" id="IPR050406">
    <property type="entry name" value="FGGY_Carb_Kinase"/>
</dbReference>
<dbReference type="PANTHER" id="PTHR43095">
    <property type="entry name" value="SUGAR KINASE"/>
    <property type="match status" value="1"/>
</dbReference>
<evidence type="ECO:0000256" key="1">
    <source>
        <dbReference type="ARBA" id="ARBA00009156"/>
    </source>
</evidence>
<comment type="similarity">
    <text evidence="1 4">Belongs to the FGGY kinase family.</text>
</comment>
<protein>
    <submittedName>
        <fullName evidence="7">Carbohydrate kinase</fullName>
    </submittedName>
</protein>
<comment type="caution">
    <text evidence="7">The sequence shown here is derived from an EMBL/GenBank/DDBJ whole genome shotgun (WGS) entry which is preliminary data.</text>
</comment>
<dbReference type="SUPFAM" id="SSF53067">
    <property type="entry name" value="Actin-like ATPase domain"/>
    <property type="match status" value="2"/>
</dbReference>